<dbReference type="InterPro" id="IPR001126">
    <property type="entry name" value="UmuC"/>
</dbReference>
<dbReference type="InterPro" id="IPR043128">
    <property type="entry name" value="Rev_trsase/Diguanyl_cyclase"/>
</dbReference>
<protein>
    <submittedName>
        <fullName evidence="7">DNA methylase</fullName>
    </submittedName>
</protein>
<keyword evidence="8" id="KW-1185">Reference proteome</keyword>
<reference evidence="7 8" key="1">
    <citation type="submission" date="2024-03" db="EMBL/GenBank/DDBJ databases">
        <title>Human intestinal bacterial collection.</title>
        <authorList>
            <person name="Pauvert C."/>
            <person name="Hitch T.C.A."/>
            <person name="Clavel T."/>
        </authorList>
    </citation>
    <scope>NUCLEOTIDE SEQUENCE [LARGE SCALE GENOMIC DNA]</scope>
    <source>
        <strain evidence="7 8">CLA-AA-H192</strain>
    </source>
</reference>
<evidence type="ECO:0000256" key="1">
    <source>
        <dbReference type="ARBA" id="ARBA00010945"/>
    </source>
</evidence>
<dbReference type="PANTHER" id="PTHR11076:SF35">
    <property type="entry name" value="DNA REPAIR PROTEIN HOMOLOG YOBH"/>
    <property type="match status" value="1"/>
</dbReference>
<evidence type="ECO:0000256" key="5">
    <source>
        <dbReference type="ARBA" id="ARBA00022932"/>
    </source>
</evidence>
<comment type="caution">
    <text evidence="7">The sequence shown here is derived from an EMBL/GenBank/DDBJ whole genome shotgun (WGS) entry which is preliminary data.</text>
</comment>
<dbReference type="Pfam" id="PF11799">
    <property type="entry name" value="IMS_C"/>
    <property type="match status" value="1"/>
</dbReference>
<keyword evidence="4" id="KW-0227">DNA damage</keyword>
<keyword evidence="3" id="KW-0548">Nucleotidyltransferase</keyword>
<dbReference type="Gene3D" id="1.10.150.20">
    <property type="entry name" value="5' to 3' exonuclease, C-terminal subdomain"/>
    <property type="match status" value="1"/>
</dbReference>
<dbReference type="InterPro" id="IPR050116">
    <property type="entry name" value="DNA_polymerase-Y"/>
</dbReference>
<evidence type="ECO:0000313" key="7">
    <source>
        <dbReference type="EMBL" id="MEQ2511426.1"/>
    </source>
</evidence>
<accession>A0ABV1G7T5</accession>
<dbReference type="InterPro" id="IPR043502">
    <property type="entry name" value="DNA/RNA_pol_sf"/>
</dbReference>
<evidence type="ECO:0000256" key="2">
    <source>
        <dbReference type="ARBA" id="ARBA00022457"/>
    </source>
</evidence>
<name>A0ABV1G7T5_9FIRM</name>
<keyword evidence="5" id="KW-0808">Transferase</keyword>
<evidence type="ECO:0000256" key="3">
    <source>
        <dbReference type="ARBA" id="ARBA00022695"/>
    </source>
</evidence>
<dbReference type="SUPFAM" id="SSF56672">
    <property type="entry name" value="DNA/RNA polymerases"/>
    <property type="match status" value="1"/>
</dbReference>
<keyword evidence="7" id="KW-0489">Methyltransferase</keyword>
<dbReference type="EMBL" id="JBBMFF010000230">
    <property type="protein sequence ID" value="MEQ2511426.1"/>
    <property type="molecule type" value="Genomic_DNA"/>
</dbReference>
<dbReference type="PANTHER" id="PTHR11076">
    <property type="entry name" value="DNA REPAIR POLYMERASE UMUC / TRANSFERASE FAMILY MEMBER"/>
    <property type="match status" value="1"/>
</dbReference>
<gene>
    <name evidence="7" type="ORF">WMO66_09225</name>
</gene>
<dbReference type="GO" id="GO:0032259">
    <property type="term" value="P:methylation"/>
    <property type="evidence" value="ECO:0007669"/>
    <property type="project" value="UniProtKB-KW"/>
</dbReference>
<sequence>MAEKQRTYIAIDLKSFYASVECVQRGFDPLTTNLVVADKSRTEKTICLAVSPSLKAYGISGRARLFEAIQRVKEVNREQCKKAPFHKFSDKSFFDGELKADPSLELDFVIAPPQMAKYIEVSASIYETYLKYISADDIHVYSIDEVFMDVTDYLATYQCTAHELAMKMIRDVLSHTGITATAGIGTNLFLCKIAMDIVAKKMPPDADGVRIAELDERSFREELWDHTPMTDFWRIGAGISRKLESKNLMTLGDVAAYSLSPYGRDDLYKMFGINAELIIDHAWGYEPCTMQAIKEYGAERKSLGSGQVLKEPYTFDKARLVTREMADALSLDLAAKHLVTDQLVLYIGYDRASLEDPKIAKEYTGKVAMDHYGRKVPSHANGTINLSRQTASTSMIVNAAMELYDRIVNPKLLVRRISITAGKIVKEDQAQKTVPFQQFDLFSPMDEQAAAQEAEEKALEQEKKLQTAVLAIQQRYGKNSLVKGMNMQEGATMMERNGQIGGHKA</sequence>
<feature type="domain" description="UmuC" evidence="6">
    <location>
        <begin position="8"/>
        <end position="236"/>
    </location>
</feature>
<keyword evidence="2" id="KW-0515">Mutator protein</keyword>
<evidence type="ECO:0000256" key="4">
    <source>
        <dbReference type="ARBA" id="ARBA00022763"/>
    </source>
</evidence>
<dbReference type="InterPro" id="IPR017961">
    <property type="entry name" value="DNA_pol_Y-fam_little_finger"/>
</dbReference>
<evidence type="ECO:0000313" key="8">
    <source>
        <dbReference type="Proteomes" id="UP001491552"/>
    </source>
</evidence>
<dbReference type="RefSeq" id="WP_349136124.1">
    <property type="nucleotide sequence ID" value="NZ_JBBMFF010000230.1"/>
</dbReference>
<keyword evidence="5" id="KW-0239">DNA-directed DNA polymerase</keyword>
<dbReference type="GO" id="GO:0008168">
    <property type="term" value="F:methyltransferase activity"/>
    <property type="evidence" value="ECO:0007669"/>
    <property type="project" value="UniProtKB-KW"/>
</dbReference>
<dbReference type="Proteomes" id="UP001491552">
    <property type="component" value="Unassembled WGS sequence"/>
</dbReference>
<dbReference type="Pfam" id="PF00817">
    <property type="entry name" value="IMS"/>
    <property type="match status" value="1"/>
</dbReference>
<dbReference type="PROSITE" id="PS50173">
    <property type="entry name" value="UMUC"/>
    <property type="match status" value="1"/>
</dbReference>
<proteinExistence type="inferred from homology"/>
<comment type="similarity">
    <text evidence="1">Belongs to the DNA polymerase type-Y family.</text>
</comment>
<evidence type="ECO:0000259" key="6">
    <source>
        <dbReference type="PROSITE" id="PS50173"/>
    </source>
</evidence>
<organism evidence="7 8">
    <name type="scientific">Faecousia intestinalis</name>
    <dbReference type="NCBI Taxonomy" id="3133167"/>
    <lineage>
        <taxon>Bacteria</taxon>
        <taxon>Bacillati</taxon>
        <taxon>Bacillota</taxon>
        <taxon>Clostridia</taxon>
        <taxon>Eubacteriales</taxon>
        <taxon>Oscillospiraceae</taxon>
        <taxon>Faecousia</taxon>
    </lineage>
</organism>
<dbReference type="Gene3D" id="3.30.70.270">
    <property type="match status" value="1"/>
</dbReference>